<sequence length="179" mass="18196">MGFLMRRYLVMGSAVTASLAFLLALAGWGSPASAEPYTPALPTSCRVSVPTKVVGARVVVRVQVSVAGSVQPRGTVTVGVDDHFSKKVRYDGVAVEVRGPRLAAGEHRARAVFVPDDPARFSGCRDSVRFSVGAVRGSGQAGAGGLPNTGGPHLGFLLAGVGLVATGGGLVGRGRRAAS</sequence>
<accession>A0A5C4VPM7</accession>
<dbReference type="Proteomes" id="UP000313231">
    <property type="component" value="Unassembled WGS sequence"/>
</dbReference>
<comment type="caution">
    <text evidence="2">The sequence shown here is derived from an EMBL/GenBank/DDBJ whole genome shotgun (WGS) entry which is preliminary data.</text>
</comment>
<keyword evidence="1" id="KW-0732">Signal</keyword>
<feature type="signal peptide" evidence="1">
    <location>
        <begin position="1"/>
        <end position="34"/>
    </location>
</feature>
<gene>
    <name evidence="2" type="ORF">FHP29_18345</name>
</gene>
<keyword evidence="3" id="KW-1185">Reference proteome</keyword>
<evidence type="ECO:0000256" key="1">
    <source>
        <dbReference type="SAM" id="SignalP"/>
    </source>
</evidence>
<reference evidence="2 3" key="1">
    <citation type="journal article" date="2016" name="Int. J. Syst. Evol. Microbiol.">
        <title>Nocardioides albidus sp. nov., an actinobacterium isolated from garden soil.</title>
        <authorList>
            <person name="Singh H."/>
            <person name="Du J."/>
            <person name="Trinh H."/>
            <person name="Won K."/>
            <person name="Yang J.E."/>
            <person name="Yin C."/>
            <person name="Kook M."/>
            <person name="Yi T.H."/>
        </authorList>
    </citation>
    <scope>NUCLEOTIDE SEQUENCE [LARGE SCALE GENOMIC DNA]</scope>
    <source>
        <strain evidence="2 3">CCTCC AB 2015297</strain>
    </source>
</reference>
<feature type="chain" id="PRO_5022925733" evidence="1">
    <location>
        <begin position="35"/>
        <end position="179"/>
    </location>
</feature>
<dbReference type="AlphaFoldDB" id="A0A5C4VPM7"/>
<name>A0A5C4VPM7_9ACTN</name>
<evidence type="ECO:0000313" key="2">
    <source>
        <dbReference type="EMBL" id="TNM37741.1"/>
    </source>
</evidence>
<dbReference type="EMBL" id="VDMP01000026">
    <property type="protein sequence ID" value="TNM37741.1"/>
    <property type="molecule type" value="Genomic_DNA"/>
</dbReference>
<organism evidence="2 3">
    <name type="scientific">Nocardioides albidus</name>
    <dbReference type="NCBI Taxonomy" id="1517589"/>
    <lineage>
        <taxon>Bacteria</taxon>
        <taxon>Bacillati</taxon>
        <taxon>Actinomycetota</taxon>
        <taxon>Actinomycetes</taxon>
        <taxon>Propionibacteriales</taxon>
        <taxon>Nocardioidaceae</taxon>
        <taxon>Nocardioides</taxon>
    </lineage>
</organism>
<evidence type="ECO:0000313" key="3">
    <source>
        <dbReference type="Proteomes" id="UP000313231"/>
    </source>
</evidence>
<proteinExistence type="predicted"/>
<dbReference type="NCBIfam" id="TIGR01167">
    <property type="entry name" value="LPXTG_anchor"/>
    <property type="match status" value="1"/>
</dbReference>
<protein>
    <submittedName>
        <fullName evidence="2">LPXTG cell wall anchor domain-containing protein</fullName>
    </submittedName>
</protein>